<sequence>MPLPTIPCHKGKRAKFSYFNVALTQLASIASFQGRRDFAECFINNNSAFASVFAKSGSPKTAHLWFVNGHSKQDFHNVADTFALSRFYGRVPVESKCRRRIDVASADIHNGDRCEHRLMVYAGQSKGQ</sequence>
<proteinExistence type="predicted"/>
<gene>
    <name evidence="1" type="ORF">WA026_014712</name>
</gene>
<evidence type="ECO:0000313" key="1">
    <source>
        <dbReference type="EMBL" id="KAK9891476.1"/>
    </source>
</evidence>
<name>A0AAW1V703_9CUCU</name>
<reference evidence="1 2" key="1">
    <citation type="submission" date="2023-03" db="EMBL/GenBank/DDBJ databases">
        <title>Genome insight into feeding habits of ladybird beetles.</title>
        <authorList>
            <person name="Li H.-S."/>
            <person name="Huang Y.-H."/>
            <person name="Pang H."/>
        </authorList>
    </citation>
    <scope>NUCLEOTIDE SEQUENCE [LARGE SCALE GENOMIC DNA]</scope>
    <source>
        <strain evidence="1">SYSU_2023b</strain>
        <tissue evidence="1">Whole body</tissue>
    </source>
</reference>
<keyword evidence="2" id="KW-1185">Reference proteome</keyword>
<dbReference type="AlphaFoldDB" id="A0AAW1V703"/>
<evidence type="ECO:0000313" key="2">
    <source>
        <dbReference type="Proteomes" id="UP001431783"/>
    </source>
</evidence>
<dbReference type="Proteomes" id="UP001431783">
    <property type="component" value="Unassembled WGS sequence"/>
</dbReference>
<accession>A0AAW1V703</accession>
<protein>
    <submittedName>
        <fullName evidence="1">Uncharacterized protein</fullName>
    </submittedName>
</protein>
<organism evidence="1 2">
    <name type="scientific">Henosepilachna vigintioctopunctata</name>
    <dbReference type="NCBI Taxonomy" id="420089"/>
    <lineage>
        <taxon>Eukaryota</taxon>
        <taxon>Metazoa</taxon>
        <taxon>Ecdysozoa</taxon>
        <taxon>Arthropoda</taxon>
        <taxon>Hexapoda</taxon>
        <taxon>Insecta</taxon>
        <taxon>Pterygota</taxon>
        <taxon>Neoptera</taxon>
        <taxon>Endopterygota</taxon>
        <taxon>Coleoptera</taxon>
        <taxon>Polyphaga</taxon>
        <taxon>Cucujiformia</taxon>
        <taxon>Coccinelloidea</taxon>
        <taxon>Coccinellidae</taxon>
        <taxon>Epilachninae</taxon>
        <taxon>Epilachnini</taxon>
        <taxon>Henosepilachna</taxon>
    </lineage>
</organism>
<dbReference type="EMBL" id="JARQZJ010000128">
    <property type="protein sequence ID" value="KAK9891476.1"/>
    <property type="molecule type" value="Genomic_DNA"/>
</dbReference>
<comment type="caution">
    <text evidence="1">The sequence shown here is derived from an EMBL/GenBank/DDBJ whole genome shotgun (WGS) entry which is preliminary data.</text>
</comment>